<organism evidence="2 3">
    <name type="scientific">Kineosporia mesophila</name>
    <dbReference type="NCBI Taxonomy" id="566012"/>
    <lineage>
        <taxon>Bacteria</taxon>
        <taxon>Bacillati</taxon>
        <taxon>Actinomycetota</taxon>
        <taxon>Actinomycetes</taxon>
        <taxon>Kineosporiales</taxon>
        <taxon>Kineosporiaceae</taxon>
        <taxon>Kineosporia</taxon>
    </lineage>
</organism>
<evidence type="ECO:0000259" key="1">
    <source>
        <dbReference type="Pfam" id="PF04542"/>
    </source>
</evidence>
<name>A0ABP6Z7S3_9ACTN</name>
<proteinExistence type="predicted"/>
<dbReference type="Gene3D" id="1.10.1740.10">
    <property type="match status" value="1"/>
</dbReference>
<reference evidence="3" key="1">
    <citation type="journal article" date="2019" name="Int. J. Syst. Evol. Microbiol.">
        <title>The Global Catalogue of Microorganisms (GCM) 10K type strain sequencing project: providing services to taxonomists for standard genome sequencing and annotation.</title>
        <authorList>
            <consortium name="The Broad Institute Genomics Platform"/>
            <consortium name="The Broad Institute Genome Sequencing Center for Infectious Disease"/>
            <person name="Wu L."/>
            <person name="Ma J."/>
        </authorList>
    </citation>
    <scope>NUCLEOTIDE SEQUENCE [LARGE SCALE GENOMIC DNA]</scope>
    <source>
        <strain evidence="3">JCM 16902</strain>
    </source>
</reference>
<dbReference type="InterPro" id="IPR007627">
    <property type="entry name" value="RNA_pol_sigma70_r2"/>
</dbReference>
<feature type="domain" description="RNA polymerase sigma-70 region 2" evidence="1">
    <location>
        <begin position="11"/>
        <end position="64"/>
    </location>
</feature>
<dbReference type="InterPro" id="IPR013325">
    <property type="entry name" value="RNA_pol_sigma_r2"/>
</dbReference>
<dbReference type="EMBL" id="BAAAZO010000002">
    <property type="protein sequence ID" value="GAA3599712.1"/>
    <property type="molecule type" value="Genomic_DNA"/>
</dbReference>
<keyword evidence="3" id="KW-1185">Reference proteome</keyword>
<protein>
    <recommendedName>
        <fullName evidence="1">RNA polymerase sigma-70 region 2 domain-containing protein</fullName>
    </recommendedName>
</protein>
<comment type="caution">
    <text evidence="2">The sequence shown here is derived from an EMBL/GenBank/DDBJ whole genome shotgun (WGS) entry which is preliminary data.</text>
</comment>
<evidence type="ECO:0000313" key="2">
    <source>
        <dbReference type="EMBL" id="GAA3599712.1"/>
    </source>
</evidence>
<dbReference type="SUPFAM" id="SSF88946">
    <property type="entry name" value="Sigma2 domain of RNA polymerase sigma factors"/>
    <property type="match status" value="1"/>
</dbReference>
<gene>
    <name evidence="2" type="ORF">GCM10022223_14000</name>
</gene>
<dbReference type="Pfam" id="PF04542">
    <property type="entry name" value="Sigma70_r2"/>
    <property type="match status" value="1"/>
</dbReference>
<evidence type="ECO:0000313" key="3">
    <source>
        <dbReference type="Proteomes" id="UP001501074"/>
    </source>
</evidence>
<accession>A0ABP6Z7S3</accession>
<sequence length="69" mass="7678">MRNDEAELAAFYESTRPACQRAVRATVGNAAPAEELVAEAFARAWAKVRRHPAPEAWVVRTCLNAHVSW</sequence>
<dbReference type="Proteomes" id="UP001501074">
    <property type="component" value="Unassembled WGS sequence"/>
</dbReference>